<evidence type="ECO:0000256" key="5">
    <source>
        <dbReference type="ARBA" id="ARBA00022989"/>
    </source>
</evidence>
<comment type="similarity">
    <text evidence="7">Belongs to the binding-protein-dependent transport system permease family.</text>
</comment>
<dbReference type="Proteomes" id="UP000252893">
    <property type="component" value="Unassembled WGS sequence"/>
</dbReference>
<evidence type="ECO:0000256" key="3">
    <source>
        <dbReference type="ARBA" id="ARBA00022475"/>
    </source>
</evidence>
<comment type="caution">
    <text evidence="9">The sequence shown here is derived from an EMBL/GenBank/DDBJ whole genome shotgun (WGS) entry which is preliminary data.</text>
</comment>
<keyword evidence="5 7" id="KW-1133">Transmembrane helix</keyword>
<dbReference type="PANTHER" id="PTHR43163:SF6">
    <property type="entry name" value="DIPEPTIDE TRANSPORT SYSTEM PERMEASE PROTEIN DPPB-RELATED"/>
    <property type="match status" value="1"/>
</dbReference>
<dbReference type="RefSeq" id="WP_113945897.1">
    <property type="nucleotide sequence ID" value="NZ_JBHEEG010000010.1"/>
</dbReference>
<evidence type="ECO:0000256" key="2">
    <source>
        <dbReference type="ARBA" id="ARBA00022448"/>
    </source>
</evidence>
<keyword evidence="3" id="KW-1003">Cell membrane</keyword>
<organism evidence="9 10">
    <name type="scientific">Pseudochrobactrum asaccharolyticum</name>
    <dbReference type="NCBI Taxonomy" id="354351"/>
    <lineage>
        <taxon>Bacteria</taxon>
        <taxon>Pseudomonadati</taxon>
        <taxon>Pseudomonadota</taxon>
        <taxon>Alphaproteobacteria</taxon>
        <taxon>Hyphomicrobiales</taxon>
        <taxon>Brucellaceae</taxon>
        <taxon>Pseudochrobactrum</taxon>
    </lineage>
</organism>
<evidence type="ECO:0000256" key="1">
    <source>
        <dbReference type="ARBA" id="ARBA00004429"/>
    </source>
</evidence>
<dbReference type="GO" id="GO:0005886">
    <property type="term" value="C:plasma membrane"/>
    <property type="evidence" value="ECO:0007669"/>
    <property type="project" value="UniProtKB-SubCell"/>
</dbReference>
<protein>
    <submittedName>
        <fullName evidence="9">Peptide/nickel transport system permease protein</fullName>
    </submittedName>
</protein>
<feature type="domain" description="ABC transmembrane type-1" evidence="8">
    <location>
        <begin position="95"/>
        <end position="292"/>
    </location>
</feature>
<feature type="transmembrane region" description="Helical" evidence="7">
    <location>
        <begin position="273"/>
        <end position="295"/>
    </location>
</feature>
<keyword evidence="4 7" id="KW-0812">Transmembrane</keyword>
<keyword evidence="2 7" id="KW-0813">Transport</keyword>
<reference evidence="9 10" key="1">
    <citation type="submission" date="2018-06" db="EMBL/GenBank/DDBJ databases">
        <title>Genomic Encyclopedia of Type Strains, Phase IV (KMG-IV): sequencing the most valuable type-strain genomes for metagenomic binning, comparative biology and taxonomic classification.</title>
        <authorList>
            <person name="Goeker M."/>
        </authorList>
    </citation>
    <scope>NUCLEOTIDE SEQUENCE [LARGE SCALE GENOMIC DNA]</scope>
    <source>
        <strain evidence="9 10">DSM 25619</strain>
    </source>
</reference>
<dbReference type="InterPro" id="IPR035906">
    <property type="entry name" value="MetI-like_sf"/>
</dbReference>
<comment type="subcellular location">
    <subcellularLocation>
        <location evidence="1">Cell inner membrane</location>
        <topology evidence="1">Multi-pass membrane protein</topology>
    </subcellularLocation>
    <subcellularLocation>
        <location evidence="7">Cell membrane</location>
        <topology evidence="7">Multi-pass membrane protein</topology>
    </subcellularLocation>
</comment>
<dbReference type="Pfam" id="PF19300">
    <property type="entry name" value="BPD_transp_1_N"/>
    <property type="match status" value="1"/>
</dbReference>
<evidence type="ECO:0000256" key="7">
    <source>
        <dbReference type="RuleBase" id="RU363032"/>
    </source>
</evidence>
<dbReference type="EMBL" id="QNRH01000009">
    <property type="protein sequence ID" value="RBO91209.1"/>
    <property type="molecule type" value="Genomic_DNA"/>
</dbReference>
<feature type="transmembrane region" description="Helical" evidence="7">
    <location>
        <begin position="136"/>
        <end position="161"/>
    </location>
</feature>
<dbReference type="SUPFAM" id="SSF161098">
    <property type="entry name" value="MetI-like"/>
    <property type="match status" value="1"/>
</dbReference>
<evidence type="ECO:0000313" key="9">
    <source>
        <dbReference type="EMBL" id="RBO91209.1"/>
    </source>
</evidence>
<feature type="transmembrane region" description="Helical" evidence="7">
    <location>
        <begin position="173"/>
        <end position="192"/>
    </location>
</feature>
<gene>
    <name evidence="9" type="ORF">DFR47_10969</name>
</gene>
<dbReference type="PANTHER" id="PTHR43163">
    <property type="entry name" value="DIPEPTIDE TRANSPORT SYSTEM PERMEASE PROTEIN DPPB-RELATED"/>
    <property type="match status" value="1"/>
</dbReference>
<dbReference type="Pfam" id="PF00528">
    <property type="entry name" value="BPD_transp_1"/>
    <property type="match status" value="1"/>
</dbReference>
<dbReference type="InterPro" id="IPR045621">
    <property type="entry name" value="BPD_transp_1_N"/>
</dbReference>
<dbReference type="CDD" id="cd06261">
    <property type="entry name" value="TM_PBP2"/>
    <property type="match status" value="1"/>
</dbReference>
<feature type="transmembrane region" description="Helical" evidence="7">
    <location>
        <begin position="99"/>
        <end position="124"/>
    </location>
</feature>
<name>A0A366DP26_9HYPH</name>
<feature type="transmembrane region" description="Helical" evidence="7">
    <location>
        <begin position="227"/>
        <end position="253"/>
    </location>
</feature>
<evidence type="ECO:0000313" key="10">
    <source>
        <dbReference type="Proteomes" id="UP000252893"/>
    </source>
</evidence>
<sequence>MTSFILKRLLAVIPVFFVVSITVFLVIHLVPGDPIDNLMRAGSSPALREQIAAKYGLDKGLFEQYVIWMGRVLTLDFGTSIIQSRPVSALIAQNLPDSLILGGFAFLFSTLAGISAGVVAAKYYGSRIDSGITTGILLGSTIPSFWLGLLLILVFAVWLGWVPVSGARGWSSLILPVIATGLGGVALVARVTKVSMIEIGRQDFVMLLRAKGVSESRIRISHVLRHAMVPVISILGLRIGWILGGAITVEVVFARPGLGSLLIRALNQRDYPLVQGCLLMLAMAVILGTILGDVAQAAMDPRQREAAK</sequence>
<evidence type="ECO:0000256" key="6">
    <source>
        <dbReference type="ARBA" id="ARBA00023136"/>
    </source>
</evidence>
<feature type="transmembrane region" description="Helical" evidence="7">
    <location>
        <begin position="9"/>
        <end position="30"/>
    </location>
</feature>
<dbReference type="Gene3D" id="1.10.3720.10">
    <property type="entry name" value="MetI-like"/>
    <property type="match status" value="1"/>
</dbReference>
<dbReference type="GO" id="GO:0055085">
    <property type="term" value="P:transmembrane transport"/>
    <property type="evidence" value="ECO:0007669"/>
    <property type="project" value="InterPro"/>
</dbReference>
<accession>A0A366DP26</accession>
<keyword evidence="10" id="KW-1185">Reference proteome</keyword>
<dbReference type="InterPro" id="IPR000515">
    <property type="entry name" value="MetI-like"/>
</dbReference>
<keyword evidence="6 7" id="KW-0472">Membrane</keyword>
<dbReference type="AlphaFoldDB" id="A0A366DP26"/>
<evidence type="ECO:0000259" key="8">
    <source>
        <dbReference type="PROSITE" id="PS50928"/>
    </source>
</evidence>
<evidence type="ECO:0000256" key="4">
    <source>
        <dbReference type="ARBA" id="ARBA00022692"/>
    </source>
</evidence>
<dbReference type="OrthoDB" id="9805855at2"/>
<proteinExistence type="inferred from homology"/>
<dbReference type="PROSITE" id="PS50928">
    <property type="entry name" value="ABC_TM1"/>
    <property type="match status" value="1"/>
</dbReference>